<organism evidence="1 2">
    <name type="scientific">Saliterribacillus persicus</name>
    <dbReference type="NCBI Taxonomy" id="930114"/>
    <lineage>
        <taxon>Bacteria</taxon>
        <taxon>Bacillati</taxon>
        <taxon>Bacillota</taxon>
        <taxon>Bacilli</taxon>
        <taxon>Bacillales</taxon>
        <taxon>Bacillaceae</taxon>
        <taxon>Saliterribacillus</taxon>
    </lineage>
</organism>
<protein>
    <submittedName>
        <fullName evidence="1">Uncharacterized protein</fullName>
    </submittedName>
</protein>
<gene>
    <name evidence="1" type="ORF">DFR57_11522</name>
</gene>
<dbReference type="AlphaFoldDB" id="A0A368XBT0"/>
<dbReference type="Proteomes" id="UP000252585">
    <property type="component" value="Unassembled WGS sequence"/>
</dbReference>
<keyword evidence="2" id="KW-1185">Reference proteome</keyword>
<reference evidence="1 2" key="1">
    <citation type="submission" date="2018-07" db="EMBL/GenBank/DDBJ databases">
        <title>Genomic Encyclopedia of Type Strains, Phase IV (KMG-IV): sequencing the most valuable type-strain genomes for metagenomic binning, comparative biology and taxonomic classification.</title>
        <authorList>
            <person name="Goeker M."/>
        </authorList>
    </citation>
    <scope>NUCLEOTIDE SEQUENCE [LARGE SCALE GENOMIC DNA]</scope>
    <source>
        <strain evidence="1 2">DSM 27696</strain>
    </source>
</reference>
<accession>A0A368XBT0</accession>
<name>A0A368XBT0_9BACI</name>
<dbReference type="RefSeq" id="WP_245937489.1">
    <property type="nucleotide sequence ID" value="NZ_QPJJ01000015.1"/>
</dbReference>
<evidence type="ECO:0000313" key="1">
    <source>
        <dbReference type="EMBL" id="RCW63897.1"/>
    </source>
</evidence>
<proteinExistence type="predicted"/>
<comment type="caution">
    <text evidence="1">The sequence shown here is derived from an EMBL/GenBank/DDBJ whole genome shotgun (WGS) entry which is preliminary data.</text>
</comment>
<dbReference type="EMBL" id="QPJJ01000015">
    <property type="protein sequence ID" value="RCW63897.1"/>
    <property type="molecule type" value="Genomic_DNA"/>
</dbReference>
<sequence>MENWLMTIMNDFRYECKGRFVIKKLIVVLITLLLAGCDNVQHHPDLSETIYSIVENKNSSEISLKSLTSFDWEKAFLFTPYTTQEEIEERLDVNFNDPSNIDYRDDIYLLVLMNDGIVDQYVEVARQGADFKIGEKEYLTPSADLIFIERY</sequence>
<evidence type="ECO:0000313" key="2">
    <source>
        <dbReference type="Proteomes" id="UP000252585"/>
    </source>
</evidence>